<accession>A0ABV0U9S1</accession>
<sequence length="80" mass="8803">LVLAESAHSDGGSQCTESHPELPPPLERTGGIGDSRPPSFHANAVSSRDGLDTETGTESLLSHRRERERERARRRARETE</sequence>
<evidence type="ECO:0000259" key="2">
    <source>
        <dbReference type="Pfam" id="PF02377"/>
    </source>
</evidence>
<feature type="region of interest" description="Disordered" evidence="1">
    <location>
        <begin position="1"/>
        <end position="80"/>
    </location>
</feature>
<feature type="non-terminal residue" evidence="3">
    <location>
        <position position="80"/>
    </location>
</feature>
<comment type="caution">
    <text evidence="3">The sequence shown here is derived from an EMBL/GenBank/DDBJ whole genome shotgun (WGS) entry which is preliminary data.</text>
</comment>
<evidence type="ECO:0000313" key="4">
    <source>
        <dbReference type="Proteomes" id="UP001482620"/>
    </source>
</evidence>
<gene>
    <name evidence="3" type="primary">DVL1_2</name>
    <name evidence="3" type="ORF">ILYODFUR_029072</name>
</gene>
<reference evidence="3 4" key="1">
    <citation type="submission" date="2021-06" db="EMBL/GenBank/DDBJ databases">
        <authorList>
            <person name="Palmer J.M."/>
        </authorList>
    </citation>
    <scope>NUCLEOTIDE SEQUENCE [LARGE SCALE GENOMIC DNA]</scope>
    <source>
        <strain evidence="4">if_2019</strain>
        <tissue evidence="3">Muscle</tissue>
    </source>
</reference>
<dbReference type="InterPro" id="IPR015506">
    <property type="entry name" value="Dsh/Dvl-rel"/>
</dbReference>
<dbReference type="Pfam" id="PF02377">
    <property type="entry name" value="Dishevelled"/>
    <property type="match status" value="1"/>
</dbReference>
<name>A0ABV0U9S1_9TELE</name>
<evidence type="ECO:0000256" key="1">
    <source>
        <dbReference type="SAM" id="MobiDB-lite"/>
    </source>
</evidence>
<organism evidence="3 4">
    <name type="scientific">Ilyodon furcidens</name>
    <name type="common">goldbreast splitfin</name>
    <dbReference type="NCBI Taxonomy" id="33524"/>
    <lineage>
        <taxon>Eukaryota</taxon>
        <taxon>Metazoa</taxon>
        <taxon>Chordata</taxon>
        <taxon>Craniata</taxon>
        <taxon>Vertebrata</taxon>
        <taxon>Euteleostomi</taxon>
        <taxon>Actinopterygii</taxon>
        <taxon>Neopterygii</taxon>
        <taxon>Teleostei</taxon>
        <taxon>Neoteleostei</taxon>
        <taxon>Acanthomorphata</taxon>
        <taxon>Ovalentaria</taxon>
        <taxon>Atherinomorphae</taxon>
        <taxon>Cyprinodontiformes</taxon>
        <taxon>Goodeidae</taxon>
        <taxon>Ilyodon</taxon>
    </lineage>
</organism>
<dbReference type="InterPro" id="IPR003351">
    <property type="entry name" value="Dishevelled_protein_dom"/>
</dbReference>
<protein>
    <submittedName>
        <fullName evidence="3">Segment polarity protein dishevelled DVL-1</fullName>
    </submittedName>
</protein>
<dbReference type="PANTHER" id="PTHR10878">
    <property type="entry name" value="SEGMENT POLARITY PROTEIN DISHEVELLED"/>
    <property type="match status" value="1"/>
</dbReference>
<feature type="domain" description="Dishevelled protein" evidence="2">
    <location>
        <begin position="10"/>
        <end position="77"/>
    </location>
</feature>
<dbReference type="EMBL" id="JAHRIQ010062009">
    <property type="protein sequence ID" value="MEQ2241801.1"/>
    <property type="molecule type" value="Genomic_DNA"/>
</dbReference>
<keyword evidence="4" id="KW-1185">Reference proteome</keyword>
<proteinExistence type="predicted"/>
<feature type="compositionally biased region" description="Basic and acidic residues" evidence="1">
    <location>
        <begin position="61"/>
        <end position="80"/>
    </location>
</feature>
<dbReference type="PRINTS" id="PR01761">
    <property type="entry name" value="DISHEVELLED1"/>
</dbReference>
<dbReference type="Proteomes" id="UP001482620">
    <property type="component" value="Unassembled WGS sequence"/>
</dbReference>
<evidence type="ECO:0000313" key="3">
    <source>
        <dbReference type="EMBL" id="MEQ2241801.1"/>
    </source>
</evidence>
<feature type="non-terminal residue" evidence="3">
    <location>
        <position position="1"/>
    </location>
</feature>
<dbReference type="PANTHER" id="PTHR10878:SF5">
    <property type="entry name" value="SEGMENT POLARITY PROTEIN DISHEVELLED HOMOLOG DVL-1-RELATED"/>
    <property type="match status" value="1"/>
</dbReference>